<dbReference type="AlphaFoldDB" id="A0AAP0BRI1"/>
<proteinExistence type="predicted"/>
<comment type="caution">
    <text evidence="1">The sequence shown here is derived from an EMBL/GenBank/DDBJ whole genome shotgun (WGS) entry which is preliminary data.</text>
</comment>
<evidence type="ECO:0000313" key="1">
    <source>
        <dbReference type="EMBL" id="KAK8946571.1"/>
    </source>
</evidence>
<evidence type="ECO:0000313" key="2">
    <source>
        <dbReference type="Proteomes" id="UP001418222"/>
    </source>
</evidence>
<organism evidence="1 2">
    <name type="scientific">Platanthera zijinensis</name>
    <dbReference type="NCBI Taxonomy" id="2320716"/>
    <lineage>
        <taxon>Eukaryota</taxon>
        <taxon>Viridiplantae</taxon>
        <taxon>Streptophyta</taxon>
        <taxon>Embryophyta</taxon>
        <taxon>Tracheophyta</taxon>
        <taxon>Spermatophyta</taxon>
        <taxon>Magnoliopsida</taxon>
        <taxon>Liliopsida</taxon>
        <taxon>Asparagales</taxon>
        <taxon>Orchidaceae</taxon>
        <taxon>Orchidoideae</taxon>
        <taxon>Orchideae</taxon>
        <taxon>Orchidinae</taxon>
        <taxon>Platanthera</taxon>
    </lineage>
</organism>
<keyword evidence="2" id="KW-1185">Reference proteome</keyword>
<protein>
    <submittedName>
        <fullName evidence="1">Uncharacterized protein</fullName>
    </submittedName>
</protein>
<reference evidence="1 2" key="1">
    <citation type="journal article" date="2022" name="Nat. Plants">
        <title>Genomes of leafy and leafless Platanthera orchids illuminate the evolution of mycoheterotrophy.</title>
        <authorList>
            <person name="Li M.H."/>
            <person name="Liu K.W."/>
            <person name="Li Z."/>
            <person name="Lu H.C."/>
            <person name="Ye Q.L."/>
            <person name="Zhang D."/>
            <person name="Wang J.Y."/>
            <person name="Li Y.F."/>
            <person name="Zhong Z.M."/>
            <person name="Liu X."/>
            <person name="Yu X."/>
            <person name="Liu D.K."/>
            <person name="Tu X.D."/>
            <person name="Liu B."/>
            <person name="Hao Y."/>
            <person name="Liao X.Y."/>
            <person name="Jiang Y.T."/>
            <person name="Sun W.H."/>
            <person name="Chen J."/>
            <person name="Chen Y.Q."/>
            <person name="Ai Y."/>
            <person name="Zhai J.W."/>
            <person name="Wu S.S."/>
            <person name="Zhou Z."/>
            <person name="Hsiao Y.Y."/>
            <person name="Wu W.L."/>
            <person name="Chen Y.Y."/>
            <person name="Lin Y.F."/>
            <person name="Hsu J.L."/>
            <person name="Li C.Y."/>
            <person name="Wang Z.W."/>
            <person name="Zhao X."/>
            <person name="Zhong W.Y."/>
            <person name="Ma X.K."/>
            <person name="Ma L."/>
            <person name="Huang J."/>
            <person name="Chen G.Z."/>
            <person name="Huang M.Z."/>
            <person name="Huang L."/>
            <person name="Peng D.H."/>
            <person name="Luo Y.B."/>
            <person name="Zou S.Q."/>
            <person name="Chen S.P."/>
            <person name="Lan S."/>
            <person name="Tsai W.C."/>
            <person name="Van de Peer Y."/>
            <person name="Liu Z.J."/>
        </authorList>
    </citation>
    <scope>NUCLEOTIDE SEQUENCE [LARGE SCALE GENOMIC DNA]</scope>
    <source>
        <strain evidence="1">Lor287</strain>
    </source>
</reference>
<name>A0AAP0BRI1_9ASPA</name>
<accession>A0AAP0BRI1</accession>
<dbReference type="Proteomes" id="UP001418222">
    <property type="component" value="Unassembled WGS sequence"/>
</dbReference>
<dbReference type="EMBL" id="JBBWWQ010000005">
    <property type="protein sequence ID" value="KAK8946571.1"/>
    <property type="molecule type" value="Genomic_DNA"/>
</dbReference>
<sequence>MHSSNKNPFSERSWLSCIGESSEILSMTYVVLKGHLYDTIDCVRAAVTTEPGKIYKKESSFLWVFFLLYPYIP</sequence>
<gene>
    <name evidence="1" type="ORF">KSP39_PZI006808</name>
</gene>